<dbReference type="InterPro" id="IPR050617">
    <property type="entry name" value="E3_ligase_FN3/SPRY"/>
</dbReference>
<evidence type="ECO:0000256" key="2">
    <source>
        <dbReference type="ARBA" id="ARBA00023326"/>
    </source>
</evidence>
<gene>
    <name evidence="5" type="ORF">DF200_07340</name>
</gene>
<comment type="caution">
    <text evidence="5">The sequence shown here is derived from an EMBL/GenBank/DDBJ whole genome shotgun (WGS) entry which is preliminary data.</text>
</comment>
<keyword evidence="1" id="KW-0378">Hydrolase</keyword>
<keyword evidence="2" id="KW-0624">Polysaccharide degradation</keyword>
<evidence type="ECO:0000256" key="1">
    <source>
        <dbReference type="ARBA" id="ARBA00023295"/>
    </source>
</evidence>
<dbReference type="Proteomes" id="UP000245753">
    <property type="component" value="Unassembled WGS sequence"/>
</dbReference>
<protein>
    <submittedName>
        <fullName evidence="5">AAA family ATPase</fullName>
    </submittedName>
</protein>
<dbReference type="SUPFAM" id="SSF49265">
    <property type="entry name" value="Fibronectin type III"/>
    <property type="match status" value="1"/>
</dbReference>
<evidence type="ECO:0000313" key="6">
    <source>
        <dbReference type="Proteomes" id="UP000245753"/>
    </source>
</evidence>
<organism evidence="5 6">
    <name type="scientific">Bifidobacterium catulorum</name>
    <dbReference type="NCBI Taxonomy" id="1630173"/>
    <lineage>
        <taxon>Bacteria</taxon>
        <taxon>Bacillati</taxon>
        <taxon>Actinomycetota</taxon>
        <taxon>Actinomycetes</taxon>
        <taxon>Bifidobacteriales</taxon>
        <taxon>Bifidobacteriaceae</taxon>
        <taxon>Bifidobacterium</taxon>
    </lineage>
</organism>
<evidence type="ECO:0000259" key="4">
    <source>
        <dbReference type="PROSITE" id="PS50853"/>
    </source>
</evidence>
<keyword evidence="6" id="KW-1185">Reference proteome</keyword>
<dbReference type="InterPro" id="IPR013783">
    <property type="entry name" value="Ig-like_fold"/>
</dbReference>
<feature type="domain" description="Fibronectin type-III" evidence="4">
    <location>
        <begin position="1477"/>
        <end position="1569"/>
    </location>
</feature>
<dbReference type="PANTHER" id="PTHR24099">
    <property type="entry name" value="E3 UBIQUITIN-PROTEIN LIGASE TRIM36-RELATED"/>
    <property type="match status" value="1"/>
</dbReference>
<evidence type="ECO:0000313" key="5">
    <source>
        <dbReference type="EMBL" id="PWG59492.1"/>
    </source>
</evidence>
<dbReference type="InterPro" id="IPR036116">
    <property type="entry name" value="FN3_sf"/>
</dbReference>
<dbReference type="PROSITE" id="PS50853">
    <property type="entry name" value="FN3"/>
    <property type="match status" value="1"/>
</dbReference>
<dbReference type="InterPro" id="IPR003961">
    <property type="entry name" value="FN3_dom"/>
</dbReference>
<dbReference type="CDD" id="cd00063">
    <property type="entry name" value="FN3"/>
    <property type="match status" value="2"/>
</dbReference>
<dbReference type="PANTHER" id="PTHR24099:SF11">
    <property type="entry name" value="FIBRONECTIN TYPE III DOMAIN-CONTAINING 3BA-RELATED"/>
    <property type="match status" value="1"/>
</dbReference>
<dbReference type="Gene3D" id="2.60.40.10">
    <property type="entry name" value="Immunoglobulins"/>
    <property type="match status" value="3"/>
</dbReference>
<dbReference type="Pfam" id="PF17963">
    <property type="entry name" value="Big_9"/>
    <property type="match status" value="5"/>
</dbReference>
<accession>A0A2U2MRM8</accession>
<dbReference type="GO" id="GO:0016798">
    <property type="term" value="F:hydrolase activity, acting on glycosyl bonds"/>
    <property type="evidence" value="ECO:0007669"/>
    <property type="project" value="UniProtKB-KW"/>
</dbReference>
<reference evidence="5 6" key="1">
    <citation type="journal article" date="2018" name="Int. J. Syst. Evol. Microbiol.">
        <title>Bifidobacterium catulorum sp. nov., a novel taxon from the faeces of the baby common marmoset (Callithrix jacchus).</title>
        <authorList>
            <person name="Modesto M."/>
            <person name="Michelini S."/>
            <person name="Oki K."/>
            <person name="Biavati B."/>
            <person name="Watanabe K."/>
            <person name="Mattarelli P."/>
        </authorList>
    </citation>
    <scope>NUCLEOTIDE SEQUENCE [LARGE SCALE GENOMIC DNA]</scope>
    <source>
        <strain evidence="5 6">MRM 8.19</strain>
    </source>
</reference>
<sequence length="1999" mass="209196">MPTRRSRWIMPVIALVLMLGVVVGAVIISSITRQHVQLDNGTVWITSLRNQKAARFNVKLQEADAAVSSSAQRFDVDQSGDSTVLNEGGRALGIKASTVGVDGQTDLKGETTSAIGGGTIAFLNTKSGDVWVGEADAVDGVSPTTAKPVMSLGQGGKIAVDKDGVVYGYRPSDAMVLTLSNPRGSNPREYGSLNNGGELAADDFTVVGGRPMVVSDATLSFKGGSVTLPTTGRVTLQRPPVDGRQDGSWVAAATTAGLVVVDLDHGNARPVTLKSGGNGDPARPVSSSGCIYAAWSQSANNFIKACGAPKDGRLADQPDFATLKEVSETSQLTFRTNHRLVVLNDVANGNVWNPDDSTDVIKLQWNQIQTEKTTTTEESQNTADTHENFAEKCSATSGSIKAVDDTFGVRAGGEEILDVLRNDEQTDCSVLHIDKVEAPGGDASVAPVYDGRYLQLDATNAHAGTIRFSYSISDGREQTSSATVTLNVTGSNDDKAPRQNDVPPEYQVEQGASYTANALASFTDADGDPMTLVSATPTNSDQVMVSTRADGQLVFNTGSQASGRVGVQVMVSDGEKTGKGMVYFSVRPANTLTAVIDPIVKQAQPNKSTTVSLKPYVHGTSAQPAQLSAVTQPANASTAANNEDMSFTFKAANPGTYYVPYTITQGTQPTTGLARIEVRGADGKDAKPVAANDVALLGADNTAIVEPLANDVDPLGGVLAINSVSAPGDSGIKTGIVGHKRVYLTARQVPTKPVSVSYTVANAQGQSQGRIVLQPPALATQNNAPKAGNINVQVRAGGIVTVPVLDHVTYADGTTVKLRTGLQYDRKTFRGLVFVSENNVRYQAADTQGVYPVTYTVQDNLGNTASGTITITVHKKDAASKPAPTPADVEAQVAAGQKVRIPITLTGIDVDGDGDTLNGLGNTAPKLGRITETGADYLVYEAYADSAGTDTFSYAVEDWTGQRAQAQIRVGVFRSSSDSGVYARDDTLSIRPNTKVDVPVLINDISGDSDSLELDGKLDMQGVKDARVRNNMIELTAPSNAGTAYVMYTAKTKAGLSDTGTLTVNVSDKAPISPPTAYDYKVPAAATIDKKTVDVDVRDWMANPSGTFDDLRVDVHPSAGDHAHRKGGAGSTVIAVDLTDEARAVPYTVTNTKYDITSTAFIQVPAYGVFPPTLRPKAPKLQVHARETIEIDIADYVRVGAGKTASVESKESVSATKSDGGDLYISDTKLKFTAAKDYAGPASITFTAVDGKKGKDRNAIINSAVLTLPITVIGRQVPPPTFSAPTIDVVPGDAKKTISLRELTHAPDGAYEDEKTYTYSTGGSASPVEASLSSDGALTVSAPKDARPGTTVTLPITITYANGKVNAGVTLRVTRTNQPLARVAGQAIRAKAGTPEHVNVLDGAYNPFPDTPLTVIGATTDDASRIAVSYTAGGDLTITPASNIGASTNKVVVTVQDGTKDASRNVTAIVTVSIVDKPNPPLLSPVAGTPADGSVNLAWTPGAANGAPITEYEVDYDDRRVACGANTTCQITGLTNGREYAFTVRAMNEVGWSDPSNTVKGMPDKVPDAPAEIGVKGDYKKVLVGWTTPDYVGSAPDKYTVTITGAGGSQTQTVTGQTATFTVDNSAGGKAFTARVRAHNRAGDGIEGTSINNDAPWGDIDAPSVTIRQTDPTTVAGTVTLGDLHGAGCSSITLSTGGSVPCSSDGSFTVSIDRNDYFKPMSVTATVEPEKTGGGPAKATSNEIKPTYDIRRPDLSVSGSGNGDCKAIWHGTGTYDDIVVTFGGERVSGGSATKHVGEWQRCPSATAYQTLNGAKGPSVTAEDRNYVYKVPPRIGESFSLSWNAKDRNTIDVNHASDIQRWGQNATYVLTVNDHVVEGWTPDVRSIKASVVGMESATKPEPPSGGDSESGNGSEGGESEGSESEGSDESGSVGETTPDVRWSLKVTLNNDANYTDDADGILTGDGRALPTKTTSMQSAYMERNQSSPDVIMQAASRRLY</sequence>
<dbReference type="SMART" id="SM00060">
    <property type="entry name" value="FN3"/>
    <property type="match status" value="2"/>
</dbReference>
<proteinExistence type="predicted"/>
<dbReference type="Pfam" id="PF00041">
    <property type="entry name" value="fn3"/>
    <property type="match status" value="1"/>
</dbReference>
<dbReference type="NCBIfam" id="NF012211">
    <property type="entry name" value="tand_rpt_95"/>
    <property type="match status" value="2"/>
</dbReference>
<feature type="compositionally biased region" description="Acidic residues" evidence="3">
    <location>
        <begin position="1916"/>
        <end position="1927"/>
    </location>
</feature>
<evidence type="ECO:0000256" key="3">
    <source>
        <dbReference type="SAM" id="MobiDB-lite"/>
    </source>
</evidence>
<dbReference type="RefSeq" id="WP_109137649.1">
    <property type="nucleotide sequence ID" value="NZ_QFFN01000020.1"/>
</dbReference>
<name>A0A2U2MRM8_9BIFI</name>
<dbReference type="EMBL" id="QFFN01000020">
    <property type="protein sequence ID" value="PWG59492.1"/>
    <property type="molecule type" value="Genomic_DNA"/>
</dbReference>
<keyword evidence="1" id="KW-0326">Glycosidase</keyword>
<dbReference type="GO" id="GO:0000272">
    <property type="term" value="P:polysaccharide catabolic process"/>
    <property type="evidence" value="ECO:0007669"/>
    <property type="project" value="UniProtKB-KW"/>
</dbReference>
<keyword evidence="2" id="KW-0119">Carbohydrate metabolism</keyword>
<feature type="region of interest" description="Disordered" evidence="3">
    <location>
        <begin position="1892"/>
        <end position="1938"/>
    </location>
</feature>
<dbReference type="OrthoDB" id="5241356at2"/>